<organism evidence="1 2">
    <name type="scientific">Daphnia magna</name>
    <dbReference type="NCBI Taxonomy" id="35525"/>
    <lineage>
        <taxon>Eukaryota</taxon>
        <taxon>Metazoa</taxon>
        <taxon>Ecdysozoa</taxon>
        <taxon>Arthropoda</taxon>
        <taxon>Crustacea</taxon>
        <taxon>Branchiopoda</taxon>
        <taxon>Diplostraca</taxon>
        <taxon>Cladocera</taxon>
        <taxon>Anomopoda</taxon>
        <taxon>Daphniidae</taxon>
        <taxon>Daphnia</taxon>
    </lineage>
</organism>
<name>A0ABQ9YQ31_9CRUS</name>
<gene>
    <name evidence="1" type="ORF">OUZ56_004463</name>
</gene>
<reference evidence="1 2" key="1">
    <citation type="journal article" date="2023" name="Nucleic Acids Res.">
        <title>The hologenome of Daphnia magna reveals possible DNA methylation and microbiome-mediated evolution of the host genome.</title>
        <authorList>
            <person name="Chaturvedi A."/>
            <person name="Li X."/>
            <person name="Dhandapani V."/>
            <person name="Marshall H."/>
            <person name="Kissane S."/>
            <person name="Cuenca-Cambronero M."/>
            <person name="Asole G."/>
            <person name="Calvet F."/>
            <person name="Ruiz-Romero M."/>
            <person name="Marangio P."/>
            <person name="Guigo R."/>
            <person name="Rago D."/>
            <person name="Mirbahai L."/>
            <person name="Eastwood N."/>
            <person name="Colbourne J.K."/>
            <person name="Zhou J."/>
            <person name="Mallon E."/>
            <person name="Orsini L."/>
        </authorList>
    </citation>
    <scope>NUCLEOTIDE SEQUENCE [LARGE SCALE GENOMIC DNA]</scope>
    <source>
        <strain evidence="1">LRV0_1</strain>
    </source>
</reference>
<proteinExistence type="predicted"/>
<evidence type="ECO:0000313" key="1">
    <source>
        <dbReference type="EMBL" id="KAK4002651.1"/>
    </source>
</evidence>
<accession>A0ABQ9YQ31</accession>
<comment type="caution">
    <text evidence="1">The sequence shown here is derived from an EMBL/GenBank/DDBJ whole genome shotgun (WGS) entry which is preliminary data.</text>
</comment>
<dbReference type="Proteomes" id="UP001234178">
    <property type="component" value="Unassembled WGS sequence"/>
</dbReference>
<evidence type="ECO:0000313" key="2">
    <source>
        <dbReference type="Proteomes" id="UP001234178"/>
    </source>
</evidence>
<dbReference type="EMBL" id="JAOYFB010000001">
    <property type="protein sequence ID" value="KAK4002651.1"/>
    <property type="molecule type" value="Genomic_DNA"/>
</dbReference>
<sequence length="138" mass="15064">MKISGAVFCKSQRDTMSYSSKQSVLYINHQKVEINESVKVTGCSIMRPAVLTRSASGVYPFLPAARTFWGNVRADNIETPILAHAQSKAMRTCLLRALKHQPALQRVSSTFSITVVPAAAGVMRGQIVLAAVAQWVDE</sequence>
<protein>
    <submittedName>
        <fullName evidence="1">Uncharacterized protein</fullName>
    </submittedName>
</protein>
<keyword evidence="2" id="KW-1185">Reference proteome</keyword>